<feature type="compositionally biased region" description="Basic residues" evidence="1">
    <location>
        <begin position="137"/>
        <end position="148"/>
    </location>
</feature>
<feature type="region of interest" description="Disordered" evidence="1">
    <location>
        <begin position="54"/>
        <end position="148"/>
    </location>
</feature>
<protein>
    <submittedName>
        <fullName evidence="2">Uncharacterized protein</fullName>
    </submittedName>
</protein>
<dbReference type="Proteomes" id="UP000215289">
    <property type="component" value="Unassembled WGS sequence"/>
</dbReference>
<dbReference type="AlphaFoldDB" id="A0A3R7HSM2"/>
<organism evidence="2 3">
    <name type="scientific">Aspergillus turcosus</name>
    <dbReference type="NCBI Taxonomy" id="1245748"/>
    <lineage>
        <taxon>Eukaryota</taxon>
        <taxon>Fungi</taxon>
        <taxon>Dikarya</taxon>
        <taxon>Ascomycota</taxon>
        <taxon>Pezizomycotina</taxon>
        <taxon>Eurotiomycetes</taxon>
        <taxon>Eurotiomycetidae</taxon>
        <taxon>Eurotiales</taxon>
        <taxon>Aspergillaceae</taxon>
        <taxon>Aspergillus</taxon>
        <taxon>Aspergillus subgen. Fumigati</taxon>
    </lineage>
</organism>
<evidence type="ECO:0000256" key="1">
    <source>
        <dbReference type="SAM" id="MobiDB-lite"/>
    </source>
</evidence>
<proteinExistence type="predicted"/>
<name>A0A3R7HSM2_9EURO</name>
<comment type="caution">
    <text evidence="2">The sequence shown here is derived from an EMBL/GenBank/DDBJ whole genome shotgun (WGS) entry which is preliminary data.</text>
</comment>
<accession>A0A3R7HSM2</accession>
<reference evidence="2 3" key="1">
    <citation type="submission" date="2018-08" db="EMBL/GenBank/DDBJ databases">
        <title>Draft genome sequences of two Aspergillus turcosus clinical strains isolated from bronchoalveolar lavage fluid: one azole-susceptible and the other azole-resistant.</title>
        <authorList>
            <person name="Parent-Michaud M."/>
            <person name="Dufresne P.J."/>
            <person name="Fournier E."/>
            <person name="Martineau C."/>
            <person name="Moreira S."/>
            <person name="Perkins V."/>
            <person name="De Repentigny L."/>
            <person name="Dufresne S.F."/>
        </authorList>
    </citation>
    <scope>NUCLEOTIDE SEQUENCE [LARGE SCALE GENOMIC DNA]</scope>
    <source>
        <strain evidence="2">HMR AF 1038</strain>
    </source>
</reference>
<evidence type="ECO:0000313" key="2">
    <source>
        <dbReference type="EMBL" id="RLL95755.1"/>
    </source>
</evidence>
<gene>
    <name evidence="2" type="ORF">CFD26_100050</name>
</gene>
<sequence length="148" mass="16067">MTTSEKNIAANHGAGRDRDPSPQPQPQRKSPKLSLLDKGINASARIRDDVIIIFEDRDASEPLDPRSHRRDDSKENQNQNRAALNAYASKEVGPSARKSQPHYPSSLLGPSAAVTCPSGSKSRAVSGSRKVSSSSMKKAKPRIGIRRL</sequence>
<keyword evidence="3" id="KW-1185">Reference proteome</keyword>
<feature type="compositionally biased region" description="Low complexity" evidence="1">
    <location>
        <begin position="118"/>
        <end position="136"/>
    </location>
</feature>
<dbReference type="EMBL" id="NIDN02000138">
    <property type="protein sequence ID" value="RLL95755.1"/>
    <property type="molecule type" value="Genomic_DNA"/>
</dbReference>
<evidence type="ECO:0000313" key="3">
    <source>
        <dbReference type="Proteomes" id="UP000215289"/>
    </source>
</evidence>
<feature type="region of interest" description="Disordered" evidence="1">
    <location>
        <begin position="1"/>
        <end position="40"/>
    </location>
</feature>
<feature type="compositionally biased region" description="Basic and acidic residues" evidence="1">
    <location>
        <begin position="54"/>
        <end position="75"/>
    </location>
</feature>
<dbReference type="OrthoDB" id="4504589at2759"/>